<evidence type="ECO:0000259" key="7">
    <source>
        <dbReference type="Pfam" id="PF02687"/>
    </source>
</evidence>
<dbReference type="Pfam" id="PF12704">
    <property type="entry name" value="MacB_PCD"/>
    <property type="match status" value="1"/>
</dbReference>
<accession>A0A0F5JEK5</accession>
<proteinExistence type="predicted"/>
<gene>
    <name evidence="9" type="ORF">HMPREF1535_02121</name>
</gene>
<comment type="caution">
    <text evidence="9">The sequence shown here is derived from an EMBL/GenBank/DDBJ whole genome shotgun (WGS) entry which is preliminary data.</text>
</comment>
<dbReference type="InterPro" id="IPR003838">
    <property type="entry name" value="ABC3_permease_C"/>
</dbReference>
<dbReference type="Proteomes" id="UP000033047">
    <property type="component" value="Unassembled WGS sequence"/>
</dbReference>
<dbReference type="GO" id="GO:0005886">
    <property type="term" value="C:plasma membrane"/>
    <property type="evidence" value="ECO:0007669"/>
    <property type="project" value="UniProtKB-SubCell"/>
</dbReference>
<dbReference type="Pfam" id="PF02687">
    <property type="entry name" value="FtsX"/>
    <property type="match status" value="1"/>
</dbReference>
<name>A0A0F5JEK5_9BACT</name>
<dbReference type="InterPro" id="IPR025857">
    <property type="entry name" value="MacB_PCD"/>
</dbReference>
<dbReference type="HOGENOM" id="CLU_008713_1_0_10"/>
<evidence type="ECO:0000313" key="10">
    <source>
        <dbReference type="Proteomes" id="UP000033047"/>
    </source>
</evidence>
<feature type="domain" description="ABC3 transporter permease C-terminal" evidence="7">
    <location>
        <begin position="663"/>
        <end position="776"/>
    </location>
</feature>
<keyword evidence="5 6" id="KW-0472">Membrane</keyword>
<evidence type="ECO:0000256" key="4">
    <source>
        <dbReference type="ARBA" id="ARBA00022989"/>
    </source>
</evidence>
<feature type="transmembrane region" description="Helical" evidence="6">
    <location>
        <begin position="746"/>
        <end position="769"/>
    </location>
</feature>
<comment type="subcellular location">
    <subcellularLocation>
        <location evidence="1">Cell membrane</location>
        <topology evidence="1">Multi-pass membrane protein</topology>
    </subcellularLocation>
</comment>
<feature type="transmembrane region" description="Helical" evidence="6">
    <location>
        <begin position="661"/>
        <end position="684"/>
    </location>
</feature>
<feature type="transmembrane region" description="Helical" evidence="6">
    <location>
        <begin position="273"/>
        <end position="293"/>
    </location>
</feature>
<protein>
    <submittedName>
        <fullName evidence="9">Uncharacterized protein</fullName>
    </submittedName>
</protein>
<dbReference type="STRING" id="927665.HMPREF1535_02121"/>
<dbReference type="RefSeq" id="WP_046146063.1">
    <property type="nucleotide sequence ID" value="NZ_KQ033912.1"/>
</dbReference>
<feature type="transmembrane region" description="Helical" evidence="6">
    <location>
        <begin position="21"/>
        <end position="42"/>
    </location>
</feature>
<dbReference type="AlphaFoldDB" id="A0A0F5JEK5"/>
<dbReference type="GO" id="GO:0022857">
    <property type="term" value="F:transmembrane transporter activity"/>
    <property type="evidence" value="ECO:0007669"/>
    <property type="project" value="TreeGrafter"/>
</dbReference>
<feature type="transmembrane region" description="Helical" evidence="6">
    <location>
        <begin position="362"/>
        <end position="386"/>
    </location>
</feature>
<evidence type="ECO:0000256" key="5">
    <source>
        <dbReference type="ARBA" id="ARBA00023136"/>
    </source>
</evidence>
<evidence type="ECO:0000256" key="3">
    <source>
        <dbReference type="ARBA" id="ARBA00022692"/>
    </source>
</evidence>
<keyword evidence="3 6" id="KW-0812">Transmembrane</keyword>
<feature type="transmembrane region" description="Helical" evidence="6">
    <location>
        <begin position="712"/>
        <end position="731"/>
    </location>
</feature>
<keyword evidence="4 6" id="KW-1133">Transmembrane helix</keyword>
<feature type="transmembrane region" description="Helical" evidence="6">
    <location>
        <begin position="407"/>
        <end position="429"/>
    </location>
</feature>
<dbReference type="PANTHER" id="PTHR30572">
    <property type="entry name" value="MEMBRANE COMPONENT OF TRANSPORTER-RELATED"/>
    <property type="match status" value="1"/>
</dbReference>
<dbReference type="PROSITE" id="PS51257">
    <property type="entry name" value="PROKAR_LIPOPROTEIN"/>
    <property type="match status" value="1"/>
</dbReference>
<evidence type="ECO:0000256" key="6">
    <source>
        <dbReference type="SAM" id="Phobius"/>
    </source>
</evidence>
<sequence>MGNISFKLIFRSWLRNKTFTVISILSLAVGIACTNLLAAFVIHEYNIEQENPNKVRMVVVKQTISGAGMTAFNTVSRDITSQLLERVPELDKACRVHPYFMVTYCQAGENFFKDIKVIESDSAFLSFFPQKIVRGSFADAQVGPDRIVLTESFSKRLFGESDPIGQTVQMLFGPGDFGDEKGLLAFTVSAVVKDNSQAAFGFDALFFGDPSSGLNFFLLKKNVSVPDLQAKTGRLALQRSDGQDFKNELLTIQQACFDTVTLPSSLKKPNTTLLFIALFSAILILVIACFNYVNLSFSRVFKQLYSLHIQKLMGAGSGQLSMQLFADTFMTVGFGFLIAQLIQFDLLGIMNRIMSIQVPVNFLYSSQMLPVTFGFILLLACIPALYMSRRLPEMSISMYNNFYRGKAKGRIITSLAIVQFVISFILIIGNISVRRQISLLYDKAENYKGIYIFSVGDNKTSMLRLKENIGSLSGIQAVALSNPIYEWPLGEFSPDGTYESYTSEDGDEEIMEVMGYKLLKGLPWKEAIERFPHPVYLNRTWAQSLFPDGELPVGSLIKEYEPRLKDRPPFGDDHVIAGVVEDYFKLYISNSLETPVDKGIIGFARDGTDLKVRIAPGNASVIKQIYKEWDQLYPGDYLEHESLYDKVLGNNKKLFELSDLLMMYSVISILLTCFGLFGMTLYAIEQRTKEIGIRKVNGSTTWQIIKLLNRQFIIWIGIAFVVAVPITWWLLNQWMQSFVYRASFSVWTYIMSLLIVVGITLLTVSWHSFKAASGNPVRALRNE</sequence>
<evidence type="ECO:0000256" key="2">
    <source>
        <dbReference type="ARBA" id="ARBA00022475"/>
    </source>
</evidence>
<dbReference type="EMBL" id="AQHV01000011">
    <property type="protein sequence ID" value="KKB56148.1"/>
    <property type="molecule type" value="Genomic_DNA"/>
</dbReference>
<dbReference type="InterPro" id="IPR050250">
    <property type="entry name" value="Macrolide_Exporter_MacB"/>
</dbReference>
<feature type="domain" description="MacB-like periplasmic core" evidence="8">
    <location>
        <begin position="20"/>
        <end position="207"/>
    </location>
</feature>
<keyword evidence="2" id="KW-1003">Cell membrane</keyword>
<evidence type="ECO:0000256" key="1">
    <source>
        <dbReference type="ARBA" id="ARBA00004651"/>
    </source>
</evidence>
<reference evidence="9 10" key="1">
    <citation type="submission" date="2013-04" db="EMBL/GenBank/DDBJ databases">
        <title>The Genome Sequence of Parabacteroides goldsteinii DSM 19448.</title>
        <authorList>
            <consortium name="The Broad Institute Genomics Platform"/>
            <person name="Earl A."/>
            <person name="Ward D."/>
            <person name="Feldgarden M."/>
            <person name="Gevers D."/>
            <person name="Martens E."/>
            <person name="Sakamoto M."/>
            <person name="Benno Y."/>
            <person name="Song Y."/>
            <person name="Liu C."/>
            <person name="Lee J."/>
            <person name="Bolanos M."/>
            <person name="Vaisanen M.L."/>
            <person name="Finegold S.M."/>
            <person name="Walker B."/>
            <person name="Young S."/>
            <person name="Zeng Q."/>
            <person name="Gargeya S."/>
            <person name="Fitzgerald M."/>
            <person name="Haas B."/>
            <person name="Abouelleil A."/>
            <person name="Allen A.W."/>
            <person name="Alvarado L."/>
            <person name="Arachchi H.M."/>
            <person name="Berlin A.M."/>
            <person name="Chapman S.B."/>
            <person name="Gainer-Dewar J."/>
            <person name="Goldberg J."/>
            <person name="Griggs A."/>
            <person name="Gujja S."/>
            <person name="Hansen M."/>
            <person name="Howarth C."/>
            <person name="Imamovic A."/>
            <person name="Ireland A."/>
            <person name="Larimer J."/>
            <person name="McCowan C."/>
            <person name="Murphy C."/>
            <person name="Pearson M."/>
            <person name="Poon T.W."/>
            <person name="Priest M."/>
            <person name="Roberts A."/>
            <person name="Saif S."/>
            <person name="Shea T."/>
            <person name="Sisk P."/>
            <person name="Sykes S."/>
            <person name="Wortman J."/>
            <person name="Nusbaum C."/>
            <person name="Birren B."/>
        </authorList>
    </citation>
    <scope>NUCLEOTIDE SEQUENCE [LARGE SCALE GENOMIC DNA]</scope>
    <source>
        <strain evidence="9 10">DSM 19448</strain>
    </source>
</reference>
<evidence type="ECO:0000259" key="8">
    <source>
        <dbReference type="Pfam" id="PF12704"/>
    </source>
</evidence>
<evidence type="ECO:0000313" key="9">
    <source>
        <dbReference type="EMBL" id="KKB56148.1"/>
    </source>
</evidence>
<dbReference type="PANTHER" id="PTHR30572:SF18">
    <property type="entry name" value="ABC-TYPE MACROLIDE FAMILY EXPORT SYSTEM PERMEASE COMPONENT 2"/>
    <property type="match status" value="1"/>
</dbReference>
<dbReference type="PATRIC" id="fig|927665.4.peg.2179"/>
<organism evidence="9 10">
    <name type="scientific">Parabacteroides goldsteinii DSM 19448 = WAL 12034</name>
    <dbReference type="NCBI Taxonomy" id="927665"/>
    <lineage>
        <taxon>Bacteria</taxon>
        <taxon>Pseudomonadati</taxon>
        <taxon>Bacteroidota</taxon>
        <taxon>Bacteroidia</taxon>
        <taxon>Bacteroidales</taxon>
        <taxon>Tannerellaceae</taxon>
        <taxon>Parabacteroides</taxon>
    </lineage>
</organism>